<dbReference type="AlphaFoldDB" id="A0A0Q9YLA7"/>
<keyword evidence="5" id="KW-0282">Flagellum</keyword>
<evidence type="ECO:0000313" key="7">
    <source>
        <dbReference type="Proteomes" id="UP000051497"/>
    </source>
</evidence>
<dbReference type="PRINTS" id="PR01007">
    <property type="entry name" value="FLGHOOKFLIK"/>
</dbReference>
<dbReference type="GO" id="GO:0044780">
    <property type="term" value="P:bacterial-type flagellum assembly"/>
    <property type="evidence" value="ECO:0007669"/>
    <property type="project" value="InterPro"/>
</dbReference>
<dbReference type="PANTHER" id="PTHR37533">
    <property type="entry name" value="FLAGELLAR HOOK-LENGTH CONTROL PROTEIN"/>
    <property type="match status" value="1"/>
</dbReference>
<dbReference type="CDD" id="cd17470">
    <property type="entry name" value="T3SS_Flik_C"/>
    <property type="match status" value="1"/>
</dbReference>
<reference evidence="6" key="3">
    <citation type="submission" date="2021-06" db="EMBL/GenBank/DDBJ databases">
        <title>Genomic Description and Analysis of Intracellular Bacteria, Candidatus Berkiella cookevillensis and Candidatus Berkiella aquae.</title>
        <authorList>
            <person name="Kidane D.T."/>
            <person name="Mehari Y.T."/>
            <person name="Rice F.C."/>
            <person name="Arivett B.A."/>
            <person name="Farone A.L."/>
            <person name="Berk S.G."/>
            <person name="Farone M.B."/>
        </authorList>
    </citation>
    <scope>NUCLEOTIDE SEQUENCE</scope>
    <source>
        <strain evidence="6">HT99</strain>
    </source>
</reference>
<gene>
    <name evidence="5" type="primary">fliK</name>
    <name evidence="6" type="ORF">HT99x_008220</name>
    <name evidence="5" type="ORF">HT99x_01239</name>
</gene>
<dbReference type="Gene3D" id="3.30.750.140">
    <property type="match status" value="1"/>
</dbReference>
<keyword evidence="3" id="KW-1005">Bacterial flagellum biogenesis</keyword>
<comment type="similarity">
    <text evidence="2">Belongs to the FliK family.</text>
</comment>
<keyword evidence="5" id="KW-0969">Cilium</keyword>
<name>A0A0Q9YLA7_9GAMM</name>
<reference evidence="6" key="2">
    <citation type="journal article" date="2016" name="Genome Announc.">
        <title>Draft Genome Sequences of Two Novel Amoeba-Resistant Intranuclear Bacteria, 'Candidatus Berkiella cookevillensis' and 'Candidatus Berkiella aquae'.</title>
        <authorList>
            <person name="Mehari Y.T."/>
            <person name="Arivett B.A."/>
            <person name="Farone A.L."/>
            <person name="Gunderson J.H."/>
            <person name="Farone M.B."/>
        </authorList>
    </citation>
    <scope>NUCLEOTIDE SEQUENCE</scope>
    <source>
        <strain evidence="6">HT99</strain>
    </source>
</reference>
<dbReference type="STRING" id="295108.HT99x_01239"/>
<dbReference type="Proteomes" id="UP000051497">
    <property type="component" value="Unassembled WGS sequence"/>
</dbReference>
<accession>A0A0Q9YLA7</accession>
<dbReference type="PANTHER" id="PTHR37533:SF2">
    <property type="entry name" value="FLAGELLAR HOOK-LENGTH CONTROL PROTEIN"/>
    <property type="match status" value="1"/>
</dbReference>
<dbReference type="GO" id="GO:0009424">
    <property type="term" value="C:bacterial-type flagellum hook"/>
    <property type="evidence" value="ECO:0007669"/>
    <property type="project" value="InterPro"/>
</dbReference>
<dbReference type="InterPro" id="IPR001635">
    <property type="entry name" value="Flag_hook_Flik"/>
</dbReference>
<dbReference type="InterPro" id="IPR052563">
    <property type="entry name" value="FliK"/>
</dbReference>
<protein>
    <submittedName>
        <fullName evidence="5 6">Flagellar hook-length control protein</fullName>
    </submittedName>
</protein>
<dbReference type="OrthoDB" id="1792985at2"/>
<sequence>MEINGNLELLPELVAPPQVADSTTDFSQMPLSEFENILVEATLDHETIENQPSINLPTGGNSLPLDMTSTAEEASLPVMLERSENTEIKSNEPEKEDPVFLMTHLLVHLPTEPIEIRPIIHKNEYTDVLLENNNKNNHLSAAQISEADLTSVKLPEVENKALEKEDYLSFDKPLVFDLKPLKMEAENEAVTNDKLSIEIAPALLKQQEEVITQSNSIATERLNQSFIEVEKPMSNEENMISETFYAHKEASKPMIEAPAVTMQQEDFAEVFEQKLFDNVTLMINRNENVAKVQIDPPELGKIEITIEHNDDKTDIRFVTQVDQTKQLIENTVDKLKIHLAQSGLELGQVDVRGGSQEQHSSKANHAFNDDYSNFQKKETTVVTVNKMVSANQSQLIDLYI</sequence>
<evidence type="ECO:0000256" key="1">
    <source>
        <dbReference type="ARBA" id="ARBA00003944"/>
    </source>
</evidence>
<dbReference type="Pfam" id="PF02120">
    <property type="entry name" value="Flg_hook"/>
    <property type="match status" value="1"/>
</dbReference>
<dbReference type="InterPro" id="IPR038610">
    <property type="entry name" value="FliK-like_C_sf"/>
</dbReference>
<dbReference type="EMBL" id="LKAJ02000001">
    <property type="protein sequence ID" value="MCS5711418.1"/>
    <property type="molecule type" value="Genomic_DNA"/>
</dbReference>
<evidence type="ECO:0000313" key="5">
    <source>
        <dbReference type="EMBL" id="KRG21487.1"/>
    </source>
</evidence>
<dbReference type="RefSeq" id="WP_075065871.1">
    <property type="nucleotide sequence ID" value="NZ_LKAJ02000001.1"/>
</dbReference>
<evidence type="ECO:0000256" key="3">
    <source>
        <dbReference type="ARBA" id="ARBA00022795"/>
    </source>
</evidence>
<comment type="function">
    <text evidence="1">Controls the length of the flagellar hook.</text>
</comment>
<dbReference type="EMBL" id="LKAJ01000004">
    <property type="protein sequence ID" value="KRG21487.1"/>
    <property type="molecule type" value="Genomic_DNA"/>
</dbReference>
<dbReference type="InterPro" id="IPR021136">
    <property type="entry name" value="Flagellar_hook_control-like_C"/>
</dbReference>
<feature type="domain" description="Flagellar hook-length control protein-like C-terminal" evidence="4">
    <location>
        <begin position="279"/>
        <end position="358"/>
    </location>
</feature>
<evidence type="ECO:0000313" key="6">
    <source>
        <dbReference type="EMBL" id="MCS5711418.1"/>
    </source>
</evidence>
<evidence type="ECO:0000259" key="4">
    <source>
        <dbReference type="Pfam" id="PF02120"/>
    </source>
</evidence>
<evidence type="ECO:0000256" key="2">
    <source>
        <dbReference type="ARBA" id="ARBA00009149"/>
    </source>
</evidence>
<keyword evidence="7" id="KW-1185">Reference proteome</keyword>
<organism evidence="5">
    <name type="scientific">Candidatus Berkiella aquae</name>
    <dbReference type="NCBI Taxonomy" id="295108"/>
    <lineage>
        <taxon>Bacteria</taxon>
        <taxon>Pseudomonadati</taxon>
        <taxon>Pseudomonadota</taxon>
        <taxon>Gammaproteobacteria</taxon>
        <taxon>Candidatus Berkiellales</taxon>
        <taxon>Candidatus Berkiellaceae</taxon>
        <taxon>Candidatus Berkiella</taxon>
    </lineage>
</organism>
<comment type="caution">
    <text evidence="5">The sequence shown here is derived from an EMBL/GenBank/DDBJ whole genome shotgun (WGS) entry which is preliminary data.</text>
</comment>
<proteinExistence type="inferred from homology"/>
<reference evidence="5" key="1">
    <citation type="submission" date="2015-09" db="EMBL/GenBank/DDBJ databases">
        <title>Draft Genome Sequences of Two Novel Amoeba-resistant Intranuclear Bacteria, Candidatus Berkiella cookevillensis and Candidatus Berkiella aquae.</title>
        <authorList>
            <person name="Mehari Y.T."/>
            <person name="Arivett B.A."/>
            <person name="Farone A.L."/>
            <person name="Gunderson J.H."/>
            <person name="Farone M.B."/>
        </authorList>
    </citation>
    <scope>NUCLEOTIDE SEQUENCE [LARGE SCALE GENOMIC DNA]</scope>
    <source>
        <strain evidence="5">HT99</strain>
    </source>
</reference>
<keyword evidence="5" id="KW-0966">Cell projection</keyword>